<protein>
    <submittedName>
        <fullName evidence="1">Uncharacterized protein</fullName>
    </submittedName>
</protein>
<dbReference type="EMBL" id="JBHSSE010000002">
    <property type="protein sequence ID" value="MFC6200362.1"/>
    <property type="molecule type" value="Genomic_DNA"/>
</dbReference>
<evidence type="ECO:0000313" key="1">
    <source>
        <dbReference type="EMBL" id="MFC6200362.1"/>
    </source>
</evidence>
<organism evidence="1 2">
    <name type="scientific">Lactiplantibacillus nangangensis</name>
    <dbReference type="NCBI Taxonomy" id="2559917"/>
    <lineage>
        <taxon>Bacteria</taxon>
        <taxon>Bacillati</taxon>
        <taxon>Bacillota</taxon>
        <taxon>Bacilli</taxon>
        <taxon>Lactobacillales</taxon>
        <taxon>Lactobacillaceae</taxon>
        <taxon>Lactiplantibacillus</taxon>
    </lineage>
</organism>
<dbReference type="RefSeq" id="WP_137616136.1">
    <property type="nucleotide sequence ID" value="NZ_BJDI01000007.1"/>
</dbReference>
<name>A0ABW1SGF0_9LACO</name>
<comment type="caution">
    <text evidence="1">The sequence shown here is derived from an EMBL/GenBank/DDBJ whole genome shotgun (WGS) entry which is preliminary data.</text>
</comment>
<keyword evidence="2" id="KW-1185">Reference proteome</keyword>
<evidence type="ECO:0000313" key="2">
    <source>
        <dbReference type="Proteomes" id="UP001596171"/>
    </source>
</evidence>
<proteinExistence type="predicted"/>
<reference evidence="2" key="1">
    <citation type="journal article" date="2019" name="Int. J. Syst. Evol. Microbiol.">
        <title>The Global Catalogue of Microorganisms (GCM) 10K type strain sequencing project: providing services to taxonomists for standard genome sequencing and annotation.</title>
        <authorList>
            <consortium name="The Broad Institute Genomics Platform"/>
            <consortium name="The Broad Institute Genome Sequencing Center for Infectious Disease"/>
            <person name="Wu L."/>
            <person name="Ma J."/>
        </authorList>
    </citation>
    <scope>NUCLEOTIDE SEQUENCE [LARGE SCALE GENOMIC DNA]</scope>
    <source>
        <strain evidence="2">CCM 8930</strain>
    </source>
</reference>
<accession>A0ABW1SGF0</accession>
<gene>
    <name evidence="1" type="ORF">ACFP1L_00460</name>
</gene>
<sequence length="181" mass="20763">MKRLLKLSLPLVLLVILGGSWWLISHRTAPAQTPQPMAKPKEPHYRPLTLSELNHDPKLTACSLIYYAVKHSKIQRWQEVADFKLGWQLDQYPTENGIKSLVWPDKQIKANAKQLQPNWFALSKTGAVTYHSFIVHSFRDDMTLTTTLPKIIQQLNQDHAATKVRQLRSNLVIIAHQKTAN</sequence>
<dbReference type="Proteomes" id="UP001596171">
    <property type="component" value="Unassembled WGS sequence"/>
</dbReference>